<dbReference type="Pfam" id="PF06745">
    <property type="entry name" value="ATPase"/>
    <property type="match status" value="2"/>
</dbReference>
<dbReference type="InterPro" id="IPR014774">
    <property type="entry name" value="KaiC-like_dom"/>
</dbReference>
<keyword evidence="4" id="KW-1185">Reference proteome</keyword>
<feature type="domain" description="KaiC" evidence="2">
    <location>
        <begin position="250"/>
        <end position="482"/>
    </location>
</feature>
<evidence type="ECO:0000256" key="1">
    <source>
        <dbReference type="SAM" id="MobiDB-lite"/>
    </source>
</evidence>
<reference evidence="3 4" key="1">
    <citation type="journal article" date="2020" name="Microorganisms">
        <title>Osmotic Adaptation and Compatible Solute Biosynthesis of Phototrophic Bacteria as Revealed from Genome Analyses.</title>
        <authorList>
            <person name="Imhoff J.F."/>
            <person name="Rahn T."/>
            <person name="Kunzel S."/>
            <person name="Keller A."/>
            <person name="Neulinger S.C."/>
        </authorList>
    </citation>
    <scope>NUCLEOTIDE SEQUENCE [LARGE SCALE GENOMIC DNA]</scope>
    <source>
        <strain evidence="3 4">DSM 6210</strain>
    </source>
</reference>
<evidence type="ECO:0000259" key="2">
    <source>
        <dbReference type="PROSITE" id="PS51146"/>
    </source>
</evidence>
<dbReference type="InterPro" id="IPR003593">
    <property type="entry name" value="AAA+_ATPase"/>
</dbReference>
<evidence type="ECO:0000313" key="3">
    <source>
        <dbReference type="EMBL" id="MBK1631442.1"/>
    </source>
</evidence>
<gene>
    <name evidence="3" type="ORF">CKO31_11960</name>
</gene>
<name>A0ABS1CHP3_9GAMM</name>
<dbReference type="PANTHER" id="PTHR42926">
    <property type="match status" value="1"/>
</dbReference>
<feature type="region of interest" description="Disordered" evidence="1">
    <location>
        <begin position="530"/>
        <end position="568"/>
    </location>
</feature>
<accession>A0ABS1CHP3</accession>
<dbReference type="SUPFAM" id="SSF52540">
    <property type="entry name" value="P-loop containing nucleoside triphosphate hydrolases"/>
    <property type="match status" value="2"/>
</dbReference>
<dbReference type="InterPro" id="IPR010624">
    <property type="entry name" value="KaiC_dom"/>
</dbReference>
<comment type="caution">
    <text evidence="3">The sequence shown here is derived from an EMBL/GenBank/DDBJ whole genome shotgun (WGS) entry which is preliminary data.</text>
</comment>
<dbReference type="PANTHER" id="PTHR42926:SF1">
    <property type="entry name" value="CIRCADIAN CLOCK OSCILLATOR PROTEIN KAIC 1"/>
    <property type="match status" value="1"/>
</dbReference>
<sequence>MNEQQLIKRATDIPGLDAMTGGGLPAAGGTLMLGRPAAGKTVLALQILAHAIARSEGGVFVSFEESCAQILRDAASFRWGPSLAEAERFELIDARPQLGAEVSGAFDLEGLLAAVGLCLERRQASWVVFDGVDHLLRRQRNPLDAIDQVQQLSDWCEARGVSLLLTGKLGDAETAPTHLEGVEFMLSTLILVSTKLVGHRLSRRLRIAKYRGTAHVADEVAMIMDHDGVHLPHGHYAAQVATGRIEASTERLSTGVARLDEVLGGGLYRGSTALISGLPGTAKTTLAASFAASATARGERVLYLSFDEDQEPVVRNLRSVGIDLRGPLDRGLLHFAAREAWSGLVEEHYWALHQALDRLRPQCLVIDPISALLKAPGVDSAFVSIERILDIAHLRGITTVLTSLGTRDDPQGEATLSHTSTLADTWLALDFNVRGGERNRSLSLVKSRGSAHSNQVRELLLSERGIDLADVYEYGTEVLMGTARMQKESEVHAERRRRVLARQQRQHELERRLSQAEAEAAQLRQELALEQQDSVQTEQFDREHERDVLARRSTRTAHSDAPQGDETP</sequence>
<evidence type="ECO:0000313" key="4">
    <source>
        <dbReference type="Proteomes" id="UP000748752"/>
    </source>
</evidence>
<proteinExistence type="predicted"/>
<protein>
    <recommendedName>
        <fullName evidence="2">KaiC domain-containing protein</fullName>
    </recommendedName>
</protein>
<dbReference type="Proteomes" id="UP000748752">
    <property type="component" value="Unassembled WGS sequence"/>
</dbReference>
<dbReference type="SMART" id="SM00382">
    <property type="entry name" value="AAA"/>
    <property type="match status" value="2"/>
</dbReference>
<dbReference type="RefSeq" id="WP_200237687.1">
    <property type="nucleotide sequence ID" value="NZ_NRRV01000026.1"/>
</dbReference>
<dbReference type="InterPro" id="IPR051347">
    <property type="entry name" value="Circadian_clock_KaiC-rel"/>
</dbReference>
<dbReference type="InterPro" id="IPR027417">
    <property type="entry name" value="P-loop_NTPase"/>
</dbReference>
<dbReference type="EMBL" id="NRRV01000026">
    <property type="protein sequence ID" value="MBK1631442.1"/>
    <property type="molecule type" value="Genomic_DNA"/>
</dbReference>
<dbReference type="Gene3D" id="3.40.50.300">
    <property type="entry name" value="P-loop containing nucleotide triphosphate hydrolases"/>
    <property type="match status" value="2"/>
</dbReference>
<feature type="domain" description="KaiC" evidence="2">
    <location>
        <begin position="7"/>
        <end position="249"/>
    </location>
</feature>
<dbReference type="PRINTS" id="PR01874">
    <property type="entry name" value="DNAREPAIRADA"/>
</dbReference>
<organism evidence="3 4">
    <name type="scientific">Thiohalocapsa halophila</name>
    <dbReference type="NCBI Taxonomy" id="69359"/>
    <lineage>
        <taxon>Bacteria</taxon>
        <taxon>Pseudomonadati</taxon>
        <taxon>Pseudomonadota</taxon>
        <taxon>Gammaproteobacteria</taxon>
        <taxon>Chromatiales</taxon>
        <taxon>Chromatiaceae</taxon>
        <taxon>Thiohalocapsa</taxon>
    </lineage>
</organism>
<feature type="compositionally biased region" description="Basic and acidic residues" evidence="1">
    <location>
        <begin position="539"/>
        <end position="550"/>
    </location>
</feature>
<dbReference type="PROSITE" id="PS51146">
    <property type="entry name" value="KAIC"/>
    <property type="match status" value="2"/>
</dbReference>